<dbReference type="EMBL" id="MT144457">
    <property type="protein sequence ID" value="QJA53862.1"/>
    <property type="molecule type" value="Genomic_DNA"/>
</dbReference>
<gene>
    <name evidence="1" type="ORF">TM448A04093_0009</name>
</gene>
<sequence length="69" mass="7698">MAKDYEVLKIMETVRMADLGGIEKYYRHTIRTKGGTVLSVDISEADFTEDRAAPILAARALNADKILKL</sequence>
<dbReference type="AlphaFoldDB" id="A0A6H2A2C4"/>
<protein>
    <submittedName>
        <fullName evidence="1">Uncharacterized protein</fullName>
    </submittedName>
</protein>
<evidence type="ECO:0000313" key="1">
    <source>
        <dbReference type="EMBL" id="QJA53862.1"/>
    </source>
</evidence>
<proteinExistence type="predicted"/>
<accession>A0A6H2A2C4</accession>
<reference evidence="1" key="1">
    <citation type="submission" date="2020-03" db="EMBL/GenBank/DDBJ databases">
        <title>The deep terrestrial virosphere.</title>
        <authorList>
            <person name="Holmfeldt K."/>
            <person name="Nilsson E."/>
            <person name="Simone D."/>
            <person name="Lopez-Fernandez M."/>
            <person name="Wu X."/>
            <person name="de Brujin I."/>
            <person name="Lundin D."/>
            <person name="Andersson A."/>
            <person name="Bertilsson S."/>
            <person name="Dopson M."/>
        </authorList>
    </citation>
    <scope>NUCLEOTIDE SEQUENCE</scope>
    <source>
        <strain evidence="1">TM448A04093</strain>
    </source>
</reference>
<organism evidence="1">
    <name type="scientific">viral metagenome</name>
    <dbReference type="NCBI Taxonomy" id="1070528"/>
    <lineage>
        <taxon>unclassified sequences</taxon>
        <taxon>metagenomes</taxon>
        <taxon>organismal metagenomes</taxon>
    </lineage>
</organism>
<name>A0A6H2A2C4_9ZZZZ</name>